<keyword evidence="4" id="KW-1185">Reference proteome</keyword>
<organism evidence="4 5">
    <name type="scientific">Trichoplusia ni</name>
    <name type="common">Cabbage looper</name>
    <dbReference type="NCBI Taxonomy" id="7111"/>
    <lineage>
        <taxon>Eukaryota</taxon>
        <taxon>Metazoa</taxon>
        <taxon>Ecdysozoa</taxon>
        <taxon>Arthropoda</taxon>
        <taxon>Hexapoda</taxon>
        <taxon>Insecta</taxon>
        <taxon>Pterygota</taxon>
        <taxon>Neoptera</taxon>
        <taxon>Endopterygota</taxon>
        <taxon>Lepidoptera</taxon>
        <taxon>Glossata</taxon>
        <taxon>Ditrysia</taxon>
        <taxon>Noctuoidea</taxon>
        <taxon>Noctuidae</taxon>
        <taxon>Plusiinae</taxon>
        <taxon>Trichoplusia</taxon>
    </lineage>
</organism>
<accession>A0A7E5W1Y2</accession>
<evidence type="ECO:0000256" key="1">
    <source>
        <dbReference type="SAM" id="Phobius"/>
    </source>
</evidence>
<dbReference type="InterPro" id="IPR006621">
    <property type="entry name" value="Nose-resist-to-fluoxetine_N"/>
</dbReference>
<evidence type="ECO:0000313" key="4">
    <source>
        <dbReference type="Proteomes" id="UP000322000"/>
    </source>
</evidence>
<dbReference type="OrthoDB" id="118951at2759"/>
<evidence type="ECO:0000313" key="5">
    <source>
        <dbReference type="RefSeq" id="XP_026734522.1"/>
    </source>
</evidence>
<feature type="signal peptide" evidence="2">
    <location>
        <begin position="1"/>
        <end position="18"/>
    </location>
</feature>
<feature type="transmembrane region" description="Helical" evidence="1">
    <location>
        <begin position="318"/>
        <end position="336"/>
    </location>
</feature>
<dbReference type="Proteomes" id="UP000322000">
    <property type="component" value="Chromosome 11"/>
</dbReference>
<evidence type="ECO:0000256" key="2">
    <source>
        <dbReference type="SAM" id="SignalP"/>
    </source>
</evidence>
<feature type="chain" id="PRO_5028894870" evidence="2">
    <location>
        <begin position="19"/>
        <end position="736"/>
    </location>
</feature>
<dbReference type="InParanoid" id="A0A7E5W1Y2"/>
<dbReference type="AlphaFoldDB" id="A0A7E5W1Y2"/>
<dbReference type="InterPro" id="IPR052728">
    <property type="entry name" value="O2_lipid_transport_reg"/>
</dbReference>
<evidence type="ECO:0000259" key="3">
    <source>
        <dbReference type="SMART" id="SM00703"/>
    </source>
</evidence>
<sequence>MGVHTYILFFLFLHGVYGNNQLRADKVDYRSAFDQDLYEDVLNQELCNLQLSLLANGTDYLEFLDASGRFPSGFMQGNWHDFGDYYQCLGINKVIQDVDIQGKYCAIQVPLQQDPIEIPEFPSIPGGDGWPEDWLPIFPTAAPPTEAPGDPPAGPPAEEQAKIYANYMRLQAYARGISGVGEPVESRVFPILITANLRSMIGVCIPKACTPTHAIEFFQSRIPFVNFTYNEYYCRLPNDKPFATADIVAIVIFGFIGLLTITSTCYDLYQTFVLKRDARQVNQLYACFSVYTNTRRTLTFSSAPGTLECVDGIRAISMLWVVVGHTYSMTLIGFIHNTVEFMASLSYFSSTWVTSAPITVDTFFMLSGILAVYTVIGKISRRRFIRTIHLFYLNRLLRMFPLLAAMVLLQASFFNHASDGPYWINQALATENCRNYWWSALLHIQNYVNPLNTCLPQTWYLSVDVQLYIVCPLVLVFLFGREKLAWIVLTAFVLLSLVGSSLFSFLYNFSAALANPSRLAEFTDYLKYYYFNTLARAPPFFIGMVYGYLLYLCKDKKIRISKISVAILWCLSFAMFAFCIFSIYPVMQLDHTAQTFDNFLNSYMRSIWAIGLGWLIFACVHGYGGPINWFLSLQIWKLPARLSYAVYLIHMAVIFTGTGSWLKTYYYTESKNMYRFAGDISISFLFAFILSVLIDAPFSTIQKILNGTSKRPRKPVESINPVSVIKDEDNFVKTSL</sequence>
<feature type="transmembrane region" description="Helical" evidence="1">
    <location>
        <begin position="642"/>
        <end position="662"/>
    </location>
</feature>
<dbReference type="FunCoup" id="A0A7E5W1Y2">
    <property type="interactions" value="5"/>
</dbReference>
<feature type="domain" description="Nose resistant-to-fluoxetine protein N-terminal" evidence="3">
    <location>
        <begin position="44"/>
        <end position="236"/>
    </location>
</feature>
<proteinExistence type="predicted"/>
<feature type="transmembrane region" description="Helical" evidence="1">
    <location>
        <begin position="247"/>
        <end position="269"/>
    </location>
</feature>
<dbReference type="PANTHER" id="PTHR11161">
    <property type="entry name" value="O-ACYLTRANSFERASE"/>
    <property type="match status" value="1"/>
</dbReference>
<keyword evidence="1" id="KW-0812">Transmembrane</keyword>
<feature type="transmembrane region" description="Helical" evidence="1">
    <location>
        <begin position="396"/>
        <end position="414"/>
    </location>
</feature>
<keyword evidence="1" id="KW-0472">Membrane</keyword>
<dbReference type="PANTHER" id="PTHR11161:SF0">
    <property type="entry name" value="O-ACYLTRANSFERASE LIKE PROTEIN"/>
    <property type="match status" value="1"/>
</dbReference>
<feature type="transmembrane region" description="Helical" evidence="1">
    <location>
        <begin position="459"/>
        <end position="479"/>
    </location>
</feature>
<dbReference type="SMART" id="SM00703">
    <property type="entry name" value="NRF"/>
    <property type="match status" value="1"/>
</dbReference>
<feature type="transmembrane region" description="Helical" evidence="1">
    <location>
        <begin position="356"/>
        <end position="376"/>
    </location>
</feature>
<feature type="transmembrane region" description="Helical" evidence="1">
    <location>
        <begin position="682"/>
        <end position="705"/>
    </location>
</feature>
<reference evidence="5" key="1">
    <citation type="submission" date="2025-08" db="UniProtKB">
        <authorList>
            <consortium name="RefSeq"/>
        </authorList>
    </citation>
    <scope>IDENTIFICATION</scope>
</reference>
<name>A0A7E5W1Y2_TRINI</name>
<dbReference type="Pfam" id="PF20146">
    <property type="entry name" value="NRF"/>
    <property type="match status" value="1"/>
</dbReference>
<feature type="transmembrane region" description="Helical" evidence="1">
    <location>
        <begin position="486"/>
        <end position="509"/>
    </location>
</feature>
<dbReference type="Pfam" id="PF01757">
    <property type="entry name" value="Acyl_transf_3"/>
    <property type="match status" value="1"/>
</dbReference>
<feature type="transmembrane region" description="Helical" evidence="1">
    <location>
        <begin position="607"/>
        <end position="630"/>
    </location>
</feature>
<protein>
    <submittedName>
        <fullName evidence="5">O-acyltransferase like protein-like isoform X1</fullName>
    </submittedName>
</protein>
<gene>
    <name evidence="5" type="primary">LOC113498634</name>
</gene>
<dbReference type="GO" id="GO:0016747">
    <property type="term" value="F:acyltransferase activity, transferring groups other than amino-acyl groups"/>
    <property type="evidence" value="ECO:0007669"/>
    <property type="project" value="InterPro"/>
</dbReference>
<dbReference type="GeneID" id="113498634"/>
<dbReference type="RefSeq" id="XP_026734522.1">
    <property type="nucleotide sequence ID" value="XM_026878721.1"/>
</dbReference>
<feature type="transmembrane region" description="Helical" evidence="1">
    <location>
        <begin position="563"/>
        <end position="587"/>
    </location>
</feature>
<feature type="transmembrane region" description="Helical" evidence="1">
    <location>
        <begin position="529"/>
        <end position="551"/>
    </location>
</feature>
<keyword evidence="1" id="KW-1133">Transmembrane helix</keyword>
<keyword evidence="2" id="KW-0732">Signal</keyword>
<dbReference type="KEGG" id="tnl:113498634"/>
<dbReference type="InterPro" id="IPR002656">
    <property type="entry name" value="Acyl_transf_3_dom"/>
</dbReference>